<dbReference type="STRING" id="28743.ENSCVAP00000013377"/>
<dbReference type="AlphaFoldDB" id="A0A3Q2D4U6"/>
<evidence type="ECO:0000259" key="1">
    <source>
        <dbReference type="PROSITE" id="PS50031"/>
    </source>
</evidence>
<dbReference type="Gene3D" id="1.10.238.10">
    <property type="entry name" value="EF-hand"/>
    <property type="match status" value="1"/>
</dbReference>
<organism evidence="2 3">
    <name type="scientific">Cyprinodon variegatus</name>
    <name type="common">Sheepshead minnow</name>
    <dbReference type="NCBI Taxonomy" id="28743"/>
    <lineage>
        <taxon>Eukaryota</taxon>
        <taxon>Metazoa</taxon>
        <taxon>Chordata</taxon>
        <taxon>Craniata</taxon>
        <taxon>Vertebrata</taxon>
        <taxon>Euteleostomi</taxon>
        <taxon>Actinopterygii</taxon>
        <taxon>Neopterygii</taxon>
        <taxon>Teleostei</taxon>
        <taxon>Neoteleostei</taxon>
        <taxon>Acanthomorphata</taxon>
        <taxon>Ovalentaria</taxon>
        <taxon>Atherinomorphae</taxon>
        <taxon>Cyprinodontiformes</taxon>
        <taxon>Cyprinodontidae</taxon>
        <taxon>Cyprinodon</taxon>
    </lineage>
</organism>
<dbReference type="GeneTree" id="ENSGT00940000155438"/>
<dbReference type="InterPro" id="IPR011992">
    <property type="entry name" value="EF-hand-dom_pair"/>
</dbReference>
<dbReference type="CDD" id="cd00052">
    <property type="entry name" value="EH"/>
    <property type="match status" value="1"/>
</dbReference>
<dbReference type="PANTHER" id="PTHR11216:SF69">
    <property type="entry name" value="EPIDERMAL GROWTH FACTOR RECEPTOR SUBSTRATE 15-LIKE 1"/>
    <property type="match status" value="1"/>
</dbReference>
<dbReference type="PROSITE" id="PS50031">
    <property type="entry name" value="EH"/>
    <property type="match status" value="1"/>
</dbReference>
<dbReference type="FunFam" id="1.10.238.10:FF:000074">
    <property type="entry name" value="epidermal growth factor receptor substrate 15 isoform X1"/>
    <property type="match status" value="1"/>
</dbReference>
<dbReference type="GO" id="GO:0045296">
    <property type="term" value="F:cadherin binding"/>
    <property type="evidence" value="ECO:0007669"/>
    <property type="project" value="TreeGrafter"/>
</dbReference>
<reference evidence="2" key="2">
    <citation type="submission" date="2025-09" db="UniProtKB">
        <authorList>
            <consortium name="Ensembl"/>
        </authorList>
    </citation>
    <scope>IDENTIFICATION</scope>
</reference>
<accession>A0A3Q2D4U6</accession>
<dbReference type="Pfam" id="PF12763">
    <property type="entry name" value="EH"/>
    <property type="match status" value="1"/>
</dbReference>
<dbReference type="SUPFAM" id="SSF47473">
    <property type="entry name" value="EF-hand"/>
    <property type="match status" value="1"/>
</dbReference>
<evidence type="ECO:0000313" key="2">
    <source>
        <dbReference type="Ensembl" id="ENSCVAP00000013377.1"/>
    </source>
</evidence>
<dbReference type="PANTHER" id="PTHR11216">
    <property type="entry name" value="EH DOMAIN"/>
    <property type="match status" value="1"/>
</dbReference>
<dbReference type="GO" id="GO:0006897">
    <property type="term" value="P:endocytosis"/>
    <property type="evidence" value="ECO:0007669"/>
    <property type="project" value="TreeGrafter"/>
</dbReference>
<dbReference type="Ensembl" id="ENSCVAT00000030702.1">
    <property type="protein sequence ID" value="ENSCVAP00000013377.1"/>
    <property type="gene ID" value="ENSCVAG00000015864.1"/>
</dbReference>
<reference evidence="2" key="1">
    <citation type="submission" date="2025-08" db="UniProtKB">
        <authorList>
            <consortium name="Ensembl"/>
        </authorList>
    </citation>
    <scope>IDENTIFICATION</scope>
</reference>
<dbReference type="SMART" id="SM00027">
    <property type="entry name" value="EH"/>
    <property type="match status" value="1"/>
</dbReference>
<name>A0A3Q2D4U6_CYPVA</name>
<dbReference type="InterPro" id="IPR000261">
    <property type="entry name" value="EH_dom"/>
</dbReference>
<keyword evidence="3" id="KW-1185">Reference proteome</keyword>
<dbReference type="GO" id="GO:0030132">
    <property type="term" value="C:clathrin coat of coated pit"/>
    <property type="evidence" value="ECO:0007669"/>
    <property type="project" value="TreeGrafter"/>
</dbReference>
<evidence type="ECO:0000313" key="3">
    <source>
        <dbReference type="Proteomes" id="UP000265020"/>
    </source>
</evidence>
<proteinExistence type="predicted"/>
<feature type="domain" description="EH" evidence="1">
    <location>
        <begin position="21"/>
        <end position="107"/>
    </location>
</feature>
<dbReference type="OMA" id="ANIFTET"/>
<protein>
    <recommendedName>
        <fullName evidence="1">EH domain-containing protein</fullName>
    </recommendedName>
</protein>
<dbReference type="GO" id="GO:0016197">
    <property type="term" value="P:endosomal transport"/>
    <property type="evidence" value="ECO:0007669"/>
    <property type="project" value="TreeGrafter"/>
</dbReference>
<sequence>WSADLLPLQLHSGDPLSTGTGNPVYENFYRQVDPDNTGRVGPTEAALFLKKSALPDSTLGKIWDLADPEGKGYLDKQGFYVALRLVACAQSGHEVSLSSINLTVALPKFVSAILREACTQSSCSHE</sequence>
<dbReference type="Proteomes" id="UP000265020">
    <property type="component" value="Unassembled WGS sequence"/>
</dbReference>